<dbReference type="AlphaFoldDB" id="A0A9C5ZH67"/>
<reference evidence="2" key="1">
    <citation type="submission" date="2025-08" db="UniProtKB">
        <authorList>
            <consortium name="RefSeq"/>
        </authorList>
    </citation>
    <scope>IDENTIFICATION</scope>
    <source>
        <tissue evidence="2">Whole body pupa</tissue>
    </source>
</reference>
<protein>
    <submittedName>
        <fullName evidence="2">Uncharacterized protein LOC119643279</fullName>
    </submittedName>
</protein>
<name>A0A9C5ZH67_9MUSC</name>
<organism evidence="1 2">
    <name type="scientific">Glossina fuscipes</name>
    <dbReference type="NCBI Taxonomy" id="7396"/>
    <lineage>
        <taxon>Eukaryota</taxon>
        <taxon>Metazoa</taxon>
        <taxon>Ecdysozoa</taxon>
        <taxon>Arthropoda</taxon>
        <taxon>Hexapoda</taxon>
        <taxon>Insecta</taxon>
        <taxon>Pterygota</taxon>
        <taxon>Neoptera</taxon>
        <taxon>Endopterygota</taxon>
        <taxon>Diptera</taxon>
        <taxon>Brachycera</taxon>
        <taxon>Muscomorpha</taxon>
        <taxon>Hippoboscoidea</taxon>
        <taxon>Glossinidae</taxon>
        <taxon>Glossina</taxon>
    </lineage>
</organism>
<keyword evidence="1" id="KW-1185">Reference proteome</keyword>
<sequence length="113" mass="13193">MYGSSVWKKAFAIPAYTKDIQAAYRLCALRVCVAYRTVSENAAMVIAGMMPIDLRAKEGLYRAKFHRLSADAARQRAKQRLVEEWQERWSRAGKGRWTQRLIPDLRPWVNRQH</sequence>
<dbReference type="GeneID" id="119643279"/>
<dbReference type="KEGG" id="gfs:119643279"/>
<evidence type="ECO:0000313" key="1">
    <source>
        <dbReference type="Proteomes" id="UP000092443"/>
    </source>
</evidence>
<gene>
    <name evidence="2" type="primary">LOC119643279</name>
</gene>
<proteinExistence type="predicted"/>
<evidence type="ECO:0000313" key="2">
    <source>
        <dbReference type="RefSeq" id="XP_037898553.1"/>
    </source>
</evidence>
<accession>A0A9C5ZH67</accession>
<dbReference type="RefSeq" id="XP_037898553.1">
    <property type="nucleotide sequence ID" value="XM_038042625.1"/>
</dbReference>
<feature type="non-terminal residue" evidence="2">
    <location>
        <position position="113"/>
    </location>
</feature>
<dbReference type="Proteomes" id="UP000092443">
    <property type="component" value="Unplaced"/>
</dbReference>